<accession>A0A8X8Z230</accession>
<proteinExistence type="predicted"/>
<sequence>MRRPRPTLRIMGSVGNMLYAVSMSSSGNIAVGGEDRTVTVYDPRRWCATSRWLNCSKYEITGLCFSSVDPNYLYVQGVDYEIMCGQWRESEKAFSFRGDSNWLGFSKCSDRDILAGWCDWGSIFVADASEKNVDMHV</sequence>
<dbReference type="PANTHER" id="PTHR47467:SF1">
    <property type="entry name" value="WD40 REPEAT-CONTAINING PROTEIN"/>
    <property type="match status" value="1"/>
</dbReference>
<protein>
    <submittedName>
        <fullName evidence="1">Uncharacterized protein</fullName>
    </submittedName>
</protein>
<comment type="caution">
    <text evidence="1">The sequence shown here is derived from an EMBL/GenBank/DDBJ whole genome shotgun (WGS) entry which is preliminary data.</text>
</comment>
<name>A0A8X8Z230_SALSN</name>
<gene>
    <name evidence="1" type="ORF">SASPL_150003</name>
</gene>
<dbReference type="EMBL" id="PNBA02000020">
    <property type="protein sequence ID" value="KAG6388573.1"/>
    <property type="molecule type" value="Genomic_DNA"/>
</dbReference>
<dbReference type="PANTHER" id="PTHR47467">
    <property type="entry name" value="OS01G0867200 PROTEIN"/>
    <property type="match status" value="1"/>
</dbReference>
<dbReference type="OrthoDB" id="1879717at2759"/>
<reference evidence="1" key="1">
    <citation type="submission" date="2018-01" db="EMBL/GenBank/DDBJ databases">
        <authorList>
            <person name="Mao J.F."/>
        </authorList>
    </citation>
    <scope>NUCLEOTIDE SEQUENCE</scope>
    <source>
        <strain evidence="1">Huo1</strain>
        <tissue evidence="1">Leaf</tissue>
    </source>
</reference>
<organism evidence="1">
    <name type="scientific">Salvia splendens</name>
    <name type="common">Scarlet sage</name>
    <dbReference type="NCBI Taxonomy" id="180675"/>
    <lineage>
        <taxon>Eukaryota</taxon>
        <taxon>Viridiplantae</taxon>
        <taxon>Streptophyta</taxon>
        <taxon>Embryophyta</taxon>
        <taxon>Tracheophyta</taxon>
        <taxon>Spermatophyta</taxon>
        <taxon>Magnoliopsida</taxon>
        <taxon>eudicotyledons</taxon>
        <taxon>Gunneridae</taxon>
        <taxon>Pentapetalae</taxon>
        <taxon>asterids</taxon>
        <taxon>lamiids</taxon>
        <taxon>Lamiales</taxon>
        <taxon>Lamiaceae</taxon>
        <taxon>Nepetoideae</taxon>
        <taxon>Mentheae</taxon>
        <taxon>Salviinae</taxon>
        <taxon>Salvia</taxon>
        <taxon>Salvia subgen. Calosphace</taxon>
        <taxon>core Calosphace</taxon>
    </lineage>
</organism>
<dbReference type="Proteomes" id="UP000298416">
    <property type="component" value="Unassembled WGS sequence"/>
</dbReference>
<evidence type="ECO:0000313" key="2">
    <source>
        <dbReference type="Proteomes" id="UP000298416"/>
    </source>
</evidence>
<evidence type="ECO:0000313" key="1">
    <source>
        <dbReference type="EMBL" id="KAG6388573.1"/>
    </source>
</evidence>
<reference evidence="1" key="2">
    <citation type="submission" date="2020-08" db="EMBL/GenBank/DDBJ databases">
        <title>Plant Genome Project.</title>
        <authorList>
            <person name="Zhang R.-G."/>
        </authorList>
    </citation>
    <scope>NUCLEOTIDE SEQUENCE</scope>
    <source>
        <strain evidence="1">Huo1</strain>
        <tissue evidence="1">Leaf</tissue>
    </source>
</reference>
<keyword evidence="2" id="KW-1185">Reference proteome</keyword>
<dbReference type="AlphaFoldDB" id="A0A8X8Z230"/>